<protein>
    <submittedName>
        <fullName evidence="2">MarR family transcriptional regulator</fullName>
    </submittedName>
</protein>
<dbReference type="SUPFAM" id="SSF46785">
    <property type="entry name" value="Winged helix' DNA-binding domain"/>
    <property type="match status" value="1"/>
</dbReference>
<dbReference type="Proteomes" id="UP000678276">
    <property type="component" value="Unassembled WGS sequence"/>
</dbReference>
<proteinExistence type="predicted"/>
<dbReference type="InterPro" id="IPR039422">
    <property type="entry name" value="MarR/SlyA-like"/>
</dbReference>
<dbReference type="SMART" id="SM00347">
    <property type="entry name" value="HTH_MARR"/>
    <property type="match status" value="1"/>
</dbReference>
<dbReference type="Pfam" id="PF01047">
    <property type="entry name" value="MarR"/>
    <property type="match status" value="1"/>
</dbReference>
<dbReference type="InterPro" id="IPR000835">
    <property type="entry name" value="HTH_MarR-typ"/>
</dbReference>
<comment type="caution">
    <text evidence="2">The sequence shown here is derived from an EMBL/GenBank/DDBJ whole genome shotgun (WGS) entry which is preliminary data.</text>
</comment>
<dbReference type="PRINTS" id="PR00598">
    <property type="entry name" value="HTHMARR"/>
</dbReference>
<reference evidence="2 3" key="1">
    <citation type="submission" date="2021-04" db="EMBL/GenBank/DDBJ databases">
        <title>Whole genome sequence of Jiella sp. KSK16Y-1.</title>
        <authorList>
            <person name="Tuo L."/>
        </authorList>
    </citation>
    <scope>NUCLEOTIDE SEQUENCE [LARGE SCALE GENOMIC DNA]</scope>
    <source>
        <strain evidence="2 3">KSK16Y-1</strain>
    </source>
</reference>
<dbReference type="InterPro" id="IPR036388">
    <property type="entry name" value="WH-like_DNA-bd_sf"/>
</dbReference>
<evidence type="ECO:0000313" key="3">
    <source>
        <dbReference type="Proteomes" id="UP000678276"/>
    </source>
</evidence>
<organism evidence="2 3">
    <name type="scientific">Jiella mangrovi</name>
    <dbReference type="NCBI Taxonomy" id="2821407"/>
    <lineage>
        <taxon>Bacteria</taxon>
        <taxon>Pseudomonadati</taxon>
        <taxon>Pseudomonadota</taxon>
        <taxon>Alphaproteobacteria</taxon>
        <taxon>Hyphomicrobiales</taxon>
        <taxon>Aurantimonadaceae</taxon>
        <taxon>Jiella</taxon>
    </lineage>
</organism>
<gene>
    <name evidence="2" type="ORF">J6595_01570</name>
</gene>
<dbReference type="PANTHER" id="PTHR33164">
    <property type="entry name" value="TRANSCRIPTIONAL REGULATOR, MARR FAMILY"/>
    <property type="match status" value="1"/>
</dbReference>
<dbReference type="PROSITE" id="PS50995">
    <property type="entry name" value="HTH_MARR_2"/>
    <property type="match status" value="1"/>
</dbReference>
<accession>A0ABS4BBZ0</accession>
<evidence type="ECO:0000259" key="1">
    <source>
        <dbReference type="PROSITE" id="PS50995"/>
    </source>
</evidence>
<sequence length="193" mass="21599">MWIAEPAVFYHESFEKTFATLHKPAARSCSRQFRQPRVAMARKKKKGYVTGQLVLAARIARTALLHNLDTVELYPGQDAVLLAIGTSDGISLRDLAEKLSVRPPTVTKTITRLVAQGLVEKRLSKTDLRQSMAYLTPEGAALVEKVRSAQKALERRALANFTDRERKVFRRYLMRVQENLADADGGNEGASKM</sequence>
<dbReference type="EMBL" id="JAGJCF010000001">
    <property type="protein sequence ID" value="MBP0614276.1"/>
    <property type="molecule type" value="Genomic_DNA"/>
</dbReference>
<name>A0ABS4BBZ0_9HYPH</name>
<dbReference type="Gene3D" id="1.10.10.10">
    <property type="entry name" value="Winged helix-like DNA-binding domain superfamily/Winged helix DNA-binding domain"/>
    <property type="match status" value="1"/>
</dbReference>
<feature type="domain" description="HTH marR-type" evidence="1">
    <location>
        <begin position="46"/>
        <end position="178"/>
    </location>
</feature>
<keyword evidence="3" id="KW-1185">Reference proteome</keyword>
<dbReference type="PANTHER" id="PTHR33164:SF57">
    <property type="entry name" value="MARR-FAMILY TRANSCRIPTIONAL REGULATOR"/>
    <property type="match status" value="1"/>
</dbReference>
<dbReference type="InterPro" id="IPR036390">
    <property type="entry name" value="WH_DNA-bd_sf"/>
</dbReference>
<evidence type="ECO:0000313" key="2">
    <source>
        <dbReference type="EMBL" id="MBP0614276.1"/>
    </source>
</evidence>